<keyword evidence="5" id="KW-0862">Zinc</keyword>
<accession>A0A6P3XIN8</accession>
<dbReference type="InterPro" id="IPR002125">
    <property type="entry name" value="CMP_dCMP_dom"/>
</dbReference>
<dbReference type="PROSITE" id="PS51747">
    <property type="entry name" value="CYT_DCMP_DEAMINASES_2"/>
    <property type="match status" value="1"/>
</dbReference>
<dbReference type="CDD" id="cd01285">
    <property type="entry name" value="nucleoside_deaminase"/>
    <property type="match status" value="1"/>
</dbReference>
<protein>
    <recommendedName>
        <fullName evidence="7">dCMP deaminase</fullName>
        <ecNumber evidence="6">3.5.4.12</ecNumber>
    </recommendedName>
    <alternativeName>
        <fullName evidence="7">dCMP deaminase</fullName>
    </alternativeName>
</protein>
<dbReference type="PANTHER" id="PTHR11086:SF18">
    <property type="entry name" value="DEOXYCYTIDYLATE DEAMINASE"/>
    <property type="match status" value="1"/>
</dbReference>
<comment type="similarity">
    <text evidence="1">Belongs to the cytidine and deoxycytidylate deaminase family.</text>
</comment>
<evidence type="ECO:0000259" key="8">
    <source>
        <dbReference type="PROSITE" id="PS51747"/>
    </source>
</evidence>
<name>A0A6P3XIN8_DINQU</name>
<evidence type="ECO:0000256" key="6">
    <source>
        <dbReference type="ARBA" id="ARBA00038938"/>
    </source>
</evidence>
<dbReference type="PANTHER" id="PTHR11086">
    <property type="entry name" value="DEOXYCYTIDYLATE DEAMINASE-RELATED"/>
    <property type="match status" value="1"/>
</dbReference>
<dbReference type="GO" id="GO:0004132">
    <property type="term" value="F:dCMP deaminase activity"/>
    <property type="evidence" value="ECO:0007669"/>
    <property type="project" value="TreeGrafter"/>
</dbReference>
<dbReference type="RefSeq" id="XP_014478326.1">
    <property type="nucleotide sequence ID" value="XM_014622840.1"/>
</dbReference>
<evidence type="ECO:0000256" key="1">
    <source>
        <dbReference type="ARBA" id="ARBA00006576"/>
    </source>
</evidence>
<reference evidence="10" key="1">
    <citation type="submission" date="2025-08" db="UniProtKB">
        <authorList>
            <consortium name="RefSeq"/>
        </authorList>
    </citation>
    <scope>IDENTIFICATION</scope>
</reference>
<organism evidence="9 10">
    <name type="scientific">Dinoponera quadriceps</name>
    <name type="common">South American ant</name>
    <dbReference type="NCBI Taxonomy" id="609295"/>
    <lineage>
        <taxon>Eukaryota</taxon>
        <taxon>Metazoa</taxon>
        <taxon>Ecdysozoa</taxon>
        <taxon>Arthropoda</taxon>
        <taxon>Hexapoda</taxon>
        <taxon>Insecta</taxon>
        <taxon>Pterygota</taxon>
        <taxon>Neoptera</taxon>
        <taxon>Endopterygota</taxon>
        <taxon>Hymenoptera</taxon>
        <taxon>Apocrita</taxon>
        <taxon>Aculeata</taxon>
        <taxon>Formicoidea</taxon>
        <taxon>Formicidae</taxon>
        <taxon>Ponerinae</taxon>
        <taxon>Ponerini</taxon>
        <taxon>Dinoponera</taxon>
    </lineage>
</organism>
<sequence>MAGSEEDWDEYFMAEAIRSADESKNTSPVGACIVKDKNKIISTGYNGRSNDPHAEVMAIQKVTLSDRRDYKMYVTLFPCDVCANKIIHTKIKEVIYKDEKNIHYVNSTNWKQKSSPIFNKAGVAYRQYIPKNNEK</sequence>
<dbReference type="Gene3D" id="3.40.140.10">
    <property type="entry name" value="Cytidine Deaminase, domain 2"/>
    <property type="match status" value="1"/>
</dbReference>
<keyword evidence="3" id="KW-0545">Nucleotide biosynthesis</keyword>
<dbReference type="Pfam" id="PF00383">
    <property type="entry name" value="dCMP_cyt_deam_1"/>
    <property type="match status" value="1"/>
</dbReference>
<evidence type="ECO:0000256" key="5">
    <source>
        <dbReference type="ARBA" id="ARBA00022833"/>
    </source>
</evidence>
<dbReference type="AlphaFoldDB" id="A0A6P3XIN8"/>
<dbReference type="InterPro" id="IPR015517">
    <property type="entry name" value="dCMP_deaminase-rel"/>
</dbReference>
<feature type="domain" description="CMP/dCMP-type deaminase" evidence="8">
    <location>
        <begin position="7"/>
        <end position="125"/>
    </location>
</feature>
<dbReference type="GO" id="GO:0005737">
    <property type="term" value="C:cytoplasm"/>
    <property type="evidence" value="ECO:0007669"/>
    <property type="project" value="TreeGrafter"/>
</dbReference>
<dbReference type="OrthoDB" id="6710946at2759"/>
<dbReference type="EC" id="3.5.4.12" evidence="6"/>
<dbReference type="InterPro" id="IPR016193">
    <property type="entry name" value="Cytidine_deaminase-like"/>
</dbReference>
<keyword evidence="2" id="KW-0479">Metal-binding</keyword>
<dbReference type="PROSITE" id="PS00903">
    <property type="entry name" value="CYT_DCMP_DEAMINASES_1"/>
    <property type="match status" value="1"/>
</dbReference>
<gene>
    <name evidence="10" type="primary">LOC106746324</name>
</gene>
<dbReference type="InterPro" id="IPR016192">
    <property type="entry name" value="APOBEC/CMP_deaminase_Zn-bd"/>
</dbReference>
<evidence type="ECO:0000256" key="4">
    <source>
        <dbReference type="ARBA" id="ARBA00022801"/>
    </source>
</evidence>
<dbReference type="SUPFAM" id="SSF53927">
    <property type="entry name" value="Cytidine deaminase-like"/>
    <property type="match status" value="1"/>
</dbReference>
<dbReference type="KEGG" id="dqu:106746324"/>
<evidence type="ECO:0000313" key="10">
    <source>
        <dbReference type="RefSeq" id="XP_014478326.1"/>
    </source>
</evidence>
<keyword evidence="4" id="KW-0378">Hydrolase</keyword>
<proteinExistence type="inferred from homology"/>
<evidence type="ECO:0000256" key="2">
    <source>
        <dbReference type="ARBA" id="ARBA00022723"/>
    </source>
</evidence>
<evidence type="ECO:0000256" key="3">
    <source>
        <dbReference type="ARBA" id="ARBA00022727"/>
    </source>
</evidence>
<keyword evidence="9" id="KW-1185">Reference proteome</keyword>
<dbReference type="GeneID" id="106746324"/>
<evidence type="ECO:0000256" key="7">
    <source>
        <dbReference type="ARBA" id="ARBA00041763"/>
    </source>
</evidence>
<dbReference type="Proteomes" id="UP000515204">
    <property type="component" value="Unplaced"/>
</dbReference>
<evidence type="ECO:0000313" key="9">
    <source>
        <dbReference type="Proteomes" id="UP000515204"/>
    </source>
</evidence>
<dbReference type="GO" id="GO:0008270">
    <property type="term" value="F:zinc ion binding"/>
    <property type="evidence" value="ECO:0007669"/>
    <property type="project" value="InterPro"/>
</dbReference>